<dbReference type="EMBL" id="MT142897">
    <property type="protein sequence ID" value="QJA90213.1"/>
    <property type="molecule type" value="Genomic_DNA"/>
</dbReference>
<reference evidence="1" key="1">
    <citation type="submission" date="2020-03" db="EMBL/GenBank/DDBJ databases">
        <title>The deep terrestrial virosphere.</title>
        <authorList>
            <person name="Holmfeldt K."/>
            <person name="Nilsson E."/>
            <person name="Simone D."/>
            <person name="Lopez-Fernandez M."/>
            <person name="Wu X."/>
            <person name="de Brujin I."/>
            <person name="Lundin D."/>
            <person name="Andersson A."/>
            <person name="Bertilsson S."/>
            <person name="Dopson M."/>
        </authorList>
    </citation>
    <scope>NUCLEOTIDE SEQUENCE</scope>
    <source>
        <strain evidence="1">MM415B02425</strain>
    </source>
</reference>
<gene>
    <name evidence="1" type="ORF">MM415B02425_0012</name>
</gene>
<proteinExistence type="predicted"/>
<accession>A0A6M3L752</accession>
<protein>
    <submittedName>
        <fullName evidence="1">Uncharacterized protein</fullName>
    </submittedName>
</protein>
<sequence length="72" mass="8267">MDEDLDTDFDKTMSQFSNTLGGIMQPLCKYGQEDYVIMVIPEIQSLAYQLHLKLCGIDEPYQLSQHTKHMIG</sequence>
<evidence type="ECO:0000313" key="1">
    <source>
        <dbReference type="EMBL" id="QJA90213.1"/>
    </source>
</evidence>
<name>A0A6M3L752_9ZZZZ</name>
<organism evidence="1">
    <name type="scientific">viral metagenome</name>
    <dbReference type="NCBI Taxonomy" id="1070528"/>
    <lineage>
        <taxon>unclassified sequences</taxon>
        <taxon>metagenomes</taxon>
        <taxon>organismal metagenomes</taxon>
    </lineage>
</organism>
<dbReference type="AlphaFoldDB" id="A0A6M3L752"/>